<feature type="transmembrane region" description="Helical" evidence="2">
    <location>
        <begin position="132"/>
        <end position="158"/>
    </location>
</feature>
<sequence length="393" mass="43469">MQWCTKSNSTMMVFLAPPPPPSSPFCTKFPKLLFPRAPPQLLLSSFFPRHPRVFLAASAAATGSGGSNTIRQNDRSSSSSSSRSRQQKAEEEVEVEVEEEVTWFQDKALGFVEFTGSVTQAIPGPRVSLGDWSFPVIVALPLAYAVATLCIAFAKTFLKSVSPQGKRRRRVEKNDALNKSIDGLFQKGRDAVHYSALLQLQRKVSIPTTLIPIPIPIPIYVSSTIFCVYPAAGTGFSMEAILRKYIRYALNEKPFVPELVINLIHLRRASQLADSQVAEILNEISRRIVKEKGPIVIDMSRYSEKGFKRKLAVQALFGKVFYLSDLPEFCSRDSSLAVKEIFGVTEEDAEKLRVHTVPEEGDVEALEKLVDGGSDSDTEDDWKEDDSPGAPAP</sequence>
<name>A0A9Q0J2Z6_9ROSI</name>
<feature type="region of interest" description="Disordered" evidence="1">
    <location>
        <begin position="62"/>
        <end position="93"/>
    </location>
</feature>
<reference evidence="4" key="2">
    <citation type="journal article" date="2023" name="Plants (Basel)">
        <title>Annotation of the Turnera subulata (Passifloraceae) Draft Genome Reveals the S-Locus Evolved after the Divergence of Turneroideae from Passifloroideae in a Stepwise Manner.</title>
        <authorList>
            <person name="Henning P.M."/>
            <person name="Roalson E.H."/>
            <person name="Mir W."/>
            <person name="McCubbin A.G."/>
            <person name="Shore J.S."/>
        </authorList>
    </citation>
    <scope>NUCLEOTIDE SEQUENCE</scope>
    <source>
        <strain evidence="4">F60SS</strain>
    </source>
</reference>
<dbReference type="InterPro" id="IPR055241">
    <property type="entry name" value="Armadillo_rpt_dom"/>
</dbReference>
<dbReference type="EMBL" id="JAKUCV010006725">
    <property type="protein sequence ID" value="KAJ4826187.1"/>
    <property type="molecule type" value="Genomic_DNA"/>
</dbReference>
<evidence type="ECO:0000313" key="4">
    <source>
        <dbReference type="EMBL" id="KAJ4826187.1"/>
    </source>
</evidence>
<dbReference type="AlphaFoldDB" id="A0A9Q0J2Z6"/>
<feature type="compositionally biased region" description="Low complexity" evidence="1">
    <location>
        <begin position="75"/>
        <end position="84"/>
    </location>
</feature>
<dbReference type="Pfam" id="PF22915">
    <property type="entry name" value="ARMH5"/>
    <property type="match status" value="1"/>
</dbReference>
<proteinExistence type="predicted"/>
<evidence type="ECO:0000256" key="2">
    <source>
        <dbReference type="SAM" id="Phobius"/>
    </source>
</evidence>
<feature type="compositionally biased region" description="Acidic residues" evidence="1">
    <location>
        <begin position="374"/>
        <end position="384"/>
    </location>
</feature>
<dbReference type="PANTHER" id="PTHR36793:SF1">
    <property type="entry name" value="RIBOSOMAL RNA SMALL SUBUNIT METHYLTRANSFERASE J"/>
    <property type="match status" value="1"/>
</dbReference>
<evidence type="ECO:0000259" key="3">
    <source>
        <dbReference type="Pfam" id="PF22915"/>
    </source>
</evidence>
<dbReference type="GO" id="GO:0009535">
    <property type="term" value="C:chloroplast thylakoid membrane"/>
    <property type="evidence" value="ECO:0007669"/>
    <property type="project" value="TreeGrafter"/>
</dbReference>
<dbReference type="PANTHER" id="PTHR36793">
    <property type="entry name" value="RIBOSOMAL RNA SMALL SUBUNIT METHYLTRANSFERASE J"/>
    <property type="match status" value="1"/>
</dbReference>
<accession>A0A9Q0J2Z6</accession>
<dbReference type="OrthoDB" id="1716611at2759"/>
<keyword evidence="2" id="KW-0472">Membrane</keyword>
<evidence type="ECO:0000313" key="5">
    <source>
        <dbReference type="Proteomes" id="UP001141552"/>
    </source>
</evidence>
<gene>
    <name evidence="4" type="ORF">Tsubulata_023776</name>
</gene>
<evidence type="ECO:0000256" key="1">
    <source>
        <dbReference type="SAM" id="MobiDB-lite"/>
    </source>
</evidence>
<comment type="caution">
    <text evidence="4">The sequence shown here is derived from an EMBL/GenBank/DDBJ whole genome shotgun (WGS) entry which is preliminary data.</text>
</comment>
<feature type="domain" description="Armadillo-like repeats" evidence="3">
    <location>
        <begin position="234"/>
        <end position="325"/>
    </location>
</feature>
<organism evidence="4 5">
    <name type="scientific">Turnera subulata</name>
    <dbReference type="NCBI Taxonomy" id="218843"/>
    <lineage>
        <taxon>Eukaryota</taxon>
        <taxon>Viridiplantae</taxon>
        <taxon>Streptophyta</taxon>
        <taxon>Embryophyta</taxon>
        <taxon>Tracheophyta</taxon>
        <taxon>Spermatophyta</taxon>
        <taxon>Magnoliopsida</taxon>
        <taxon>eudicotyledons</taxon>
        <taxon>Gunneridae</taxon>
        <taxon>Pentapetalae</taxon>
        <taxon>rosids</taxon>
        <taxon>fabids</taxon>
        <taxon>Malpighiales</taxon>
        <taxon>Passifloraceae</taxon>
        <taxon>Turnera</taxon>
    </lineage>
</organism>
<dbReference type="GO" id="GO:0009941">
    <property type="term" value="C:chloroplast envelope"/>
    <property type="evidence" value="ECO:0007669"/>
    <property type="project" value="TreeGrafter"/>
</dbReference>
<feature type="region of interest" description="Disordered" evidence="1">
    <location>
        <begin position="369"/>
        <end position="393"/>
    </location>
</feature>
<keyword evidence="2" id="KW-1133">Transmembrane helix</keyword>
<keyword evidence="5" id="KW-1185">Reference proteome</keyword>
<protein>
    <recommendedName>
        <fullName evidence="3">Armadillo-like repeats domain-containing protein</fullName>
    </recommendedName>
</protein>
<reference evidence="4" key="1">
    <citation type="submission" date="2022-02" db="EMBL/GenBank/DDBJ databases">
        <authorList>
            <person name="Henning P.M."/>
            <person name="McCubbin A.G."/>
            <person name="Shore J.S."/>
        </authorList>
    </citation>
    <scope>NUCLEOTIDE SEQUENCE</scope>
    <source>
        <strain evidence="4">F60SS</strain>
        <tissue evidence="4">Leaves</tissue>
    </source>
</reference>
<dbReference type="Proteomes" id="UP001141552">
    <property type="component" value="Unassembled WGS sequence"/>
</dbReference>
<keyword evidence="2" id="KW-0812">Transmembrane</keyword>